<evidence type="ECO:0000313" key="1">
    <source>
        <dbReference type="EMBL" id="SDE79756.1"/>
    </source>
</evidence>
<dbReference type="Proteomes" id="UP000183812">
    <property type="component" value="Unassembled WGS sequence"/>
</dbReference>
<proteinExistence type="predicted"/>
<dbReference type="AlphaFoldDB" id="A0A1G7FV39"/>
<dbReference type="RefSeq" id="WP_139182390.1">
    <property type="nucleotide sequence ID" value="NZ_CP119563.1"/>
</dbReference>
<organism evidence="1 2">
    <name type="scientific">Rhodobacter capsulatus</name>
    <name type="common">Rhodopseudomonas capsulata</name>
    <dbReference type="NCBI Taxonomy" id="1061"/>
    <lineage>
        <taxon>Bacteria</taxon>
        <taxon>Pseudomonadati</taxon>
        <taxon>Pseudomonadota</taxon>
        <taxon>Alphaproteobacteria</taxon>
        <taxon>Rhodobacterales</taxon>
        <taxon>Rhodobacter group</taxon>
        <taxon>Rhodobacter</taxon>
    </lineage>
</organism>
<evidence type="ECO:0000313" key="2">
    <source>
        <dbReference type="Proteomes" id="UP000183812"/>
    </source>
</evidence>
<accession>A0A1G7FV39</accession>
<protein>
    <submittedName>
        <fullName evidence="1">Uncharacterized protein</fullName>
    </submittedName>
</protein>
<dbReference type="EMBL" id="FNAY01000003">
    <property type="protein sequence ID" value="SDE79756.1"/>
    <property type="molecule type" value="Genomic_DNA"/>
</dbReference>
<gene>
    <name evidence="1" type="ORF">SAMN04244550_01116</name>
</gene>
<reference evidence="1 2" key="1">
    <citation type="submission" date="2016-10" db="EMBL/GenBank/DDBJ databases">
        <authorList>
            <person name="de Groot N.N."/>
        </authorList>
    </citation>
    <scope>NUCLEOTIDE SEQUENCE [LARGE SCALE GENOMIC DNA]</scope>
    <source>
        <strain evidence="2">DSM 938 / 37b4</strain>
    </source>
</reference>
<sequence>MKAPKWAQVVDTHNASYSGEEVEPCFKTPDPLGASFFLTVDFPWSEIKFGVESRSGKVKNQATDLFIQMIQLAQDCDLWVDASGFEIKFSKYLRWTNFETDTLVAADFNAEIGFQEGDYEGNWRPYFIAHGEVAIIGERREELYSFTSDEISTVENPFPISKTRLISQCKKFARIVDGALKRSEVSAPFGRLSDLPAIPHTSPRDIFDVVYIDRHGELVRDQLCNLKKSIYSLRSDAEISWICAYSNTERQMINFKICDFKHFSKLVKGQTGTGKTLVLGQDHVQFPWLSSL</sequence>
<name>A0A1G7FV39_RHOCA</name>